<evidence type="ECO:0000313" key="7">
    <source>
        <dbReference type="Proteomes" id="UP001443914"/>
    </source>
</evidence>
<evidence type="ECO:0000256" key="2">
    <source>
        <dbReference type="SAM" id="MobiDB-lite"/>
    </source>
</evidence>
<accession>A0AAW1I1S7</accession>
<protein>
    <recommendedName>
        <fullName evidence="5">WIT1/2 N-terminal helical bundle domain-containing protein</fullName>
    </recommendedName>
</protein>
<keyword evidence="3" id="KW-0472">Membrane</keyword>
<dbReference type="PANTHER" id="PTHR35705:SF1">
    <property type="entry name" value="WPP DOMAIN-INTERACTING TAIL-ANCHORED PROTEIN 1"/>
    <property type="match status" value="1"/>
</dbReference>
<keyword evidence="7" id="KW-1185">Reference proteome</keyword>
<feature type="coiled-coil region" evidence="1">
    <location>
        <begin position="189"/>
        <end position="216"/>
    </location>
</feature>
<organism evidence="6 7">
    <name type="scientific">Saponaria officinalis</name>
    <name type="common">Common soapwort</name>
    <name type="synonym">Lychnis saponaria</name>
    <dbReference type="NCBI Taxonomy" id="3572"/>
    <lineage>
        <taxon>Eukaryota</taxon>
        <taxon>Viridiplantae</taxon>
        <taxon>Streptophyta</taxon>
        <taxon>Embryophyta</taxon>
        <taxon>Tracheophyta</taxon>
        <taxon>Spermatophyta</taxon>
        <taxon>Magnoliopsida</taxon>
        <taxon>eudicotyledons</taxon>
        <taxon>Gunneridae</taxon>
        <taxon>Pentapetalae</taxon>
        <taxon>Caryophyllales</taxon>
        <taxon>Caryophyllaceae</taxon>
        <taxon>Caryophylleae</taxon>
        <taxon>Saponaria</taxon>
    </lineage>
</organism>
<dbReference type="Proteomes" id="UP001443914">
    <property type="component" value="Unassembled WGS sequence"/>
</dbReference>
<proteinExistence type="predicted"/>
<evidence type="ECO:0000256" key="1">
    <source>
        <dbReference type="SAM" id="Coils"/>
    </source>
</evidence>
<dbReference type="AlphaFoldDB" id="A0AAW1I1S7"/>
<feature type="region of interest" description="Disordered" evidence="2">
    <location>
        <begin position="817"/>
        <end position="864"/>
    </location>
</feature>
<feature type="coiled-coil region" evidence="1">
    <location>
        <begin position="713"/>
        <end position="775"/>
    </location>
</feature>
<feature type="signal peptide" evidence="4">
    <location>
        <begin position="1"/>
        <end position="19"/>
    </location>
</feature>
<sequence>MCWLSVCVLVFCIWRCFYPMQDVESCLTHFFVLLIVSCEEKQGNIEMETDSLHDSTVSVVDGDPGGSIEVPSNDGGRLEERSSTKEVMREIGSDLIRLGLDLACSSEKLVNMNLLMMHVAAKESDFEAFSVEKEDKSVSSAMAALEFDILSGYFDLEVKEMAIFISKLQIKFKNSCDAINSHKHLEAGFLNLEEKLLDAERSLKQSQEQVSELMMQSAKFQKIVSSANRGETSDEGKDVGVEENGEIFSSPKFQMQTVEQQLNMLRTLERSLARELDLENQLTDCMQTLDKMKFKLHYSQREVLSAEEETAAVYARFLEADNASAVLMGISKDLIGQLQSCQLNINSALSRESELNAKLQNCMQAVQKLEKEEAISQELAKKNSLEAEILKEKVNSLEEQLKSSESAPLNGSVSLNDGGEQHEIKVLEEKVGIAESRAEKAEAESEILKEKVSSLEEQLKSSESALLNGSVSLNDGVEQHEIKVLEEKVGIAESRAEKAEAESEILKEKVSSLEEQLKSSESALLNGSVSLNDGVEQHEIKVLEEKVGIAESRAEKAEAESKLLLINNKELIEELDLLKCSGITREKIVSLEEQLKQTELQLQQAMASIDASEERENMYRDSIKDMEIVIEKLKTNVSAAESRAETAESECNLLAEANKELTKELDLVKANSVSCEKVILLEKQLRDTDIQLQQATASVDASQEKQTMLVSSINDMRNLIEKLRLRVSNADARADSAEDKCIILSESHAELNEELNFLRGKVGCLEASLQQAEETKLAAANDINIRTKVITDLVVQLALEREQLQKQISWLMEDNRAREEKMQKPSHDSINRDNEETENRVLSSEHHVLSPDIGKGDSDIPGTTEVHKSVEDVLNGESNLEQEELKSKLETVRTIDAGRLNFRYVLSASLVAFIAVLATCLLSPNNCSF</sequence>
<dbReference type="Pfam" id="PF26581">
    <property type="entry name" value="WIT1_2_N"/>
    <property type="match status" value="1"/>
</dbReference>
<name>A0AAW1I1S7_SAPOF</name>
<feature type="transmembrane region" description="Helical" evidence="3">
    <location>
        <begin position="902"/>
        <end position="922"/>
    </location>
</feature>
<dbReference type="EMBL" id="JBDFQZ010000010">
    <property type="protein sequence ID" value="KAK9683060.1"/>
    <property type="molecule type" value="Genomic_DNA"/>
</dbReference>
<keyword evidence="4" id="KW-0732">Signal</keyword>
<comment type="caution">
    <text evidence="6">The sequence shown here is derived from an EMBL/GenBank/DDBJ whole genome shotgun (WGS) entry which is preliminary data.</text>
</comment>
<evidence type="ECO:0000256" key="4">
    <source>
        <dbReference type="SAM" id="SignalP"/>
    </source>
</evidence>
<feature type="domain" description="WIT1/2 N-terminal helical bundle" evidence="5">
    <location>
        <begin position="91"/>
        <end position="226"/>
    </location>
</feature>
<dbReference type="InterPro" id="IPR058610">
    <property type="entry name" value="WIT1_2_N"/>
</dbReference>
<keyword evidence="3" id="KW-1133">Transmembrane helix</keyword>
<evidence type="ECO:0000313" key="6">
    <source>
        <dbReference type="EMBL" id="KAK9683060.1"/>
    </source>
</evidence>
<dbReference type="InterPro" id="IPR039976">
    <property type="entry name" value="WIT1/WIT2"/>
</dbReference>
<evidence type="ECO:0000259" key="5">
    <source>
        <dbReference type="Pfam" id="PF26581"/>
    </source>
</evidence>
<feature type="coiled-coil region" evidence="1">
    <location>
        <begin position="352"/>
        <end position="671"/>
    </location>
</feature>
<evidence type="ECO:0000256" key="3">
    <source>
        <dbReference type="SAM" id="Phobius"/>
    </source>
</evidence>
<reference evidence="6" key="1">
    <citation type="submission" date="2024-03" db="EMBL/GenBank/DDBJ databases">
        <title>WGS assembly of Saponaria officinalis var. Norfolk2.</title>
        <authorList>
            <person name="Jenkins J."/>
            <person name="Shu S."/>
            <person name="Grimwood J."/>
            <person name="Barry K."/>
            <person name="Goodstein D."/>
            <person name="Schmutz J."/>
            <person name="Leebens-Mack J."/>
            <person name="Osbourn A."/>
        </authorList>
    </citation>
    <scope>NUCLEOTIDE SEQUENCE [LARGE SCALE GENOMIC DNA]</scope>
    <source>
        <strain evidence="6">JIC</strain>
    </source>
</reference>
<dbReference type="PANTHER" id="PTHR35705">
    <property type="entry name" value="WPP DOMAIN-INTERACTING TAIL-ANCHORED PROTEIN 1"/>
    <property type="match status" value="1"/>
</dbReference>
<feature type="chain" id="PRO_5043688023" description="WIT1/2 N-terminal helical bundle domain-containing protein" evidence="4">
    <location>
        <begin position="20"/>
        <end position="929"/>
    </location>
</feature>
<keyword evidence="3" id="KW-0812">Transmembrane</keyword>
<feature type="compositionally biased region" description="Basic and acidic residues" evidence="2">
    <location>
        <begin position="817"/>
        <end position="858"/>
    </location>
</feature>
<dbReference type="SUPFAM" id="SSF57997">
    <property type="entry name" value="Tropomyosin"/>
    <property type="match status" value="2"/>
</dbReference>
<keyword evidence="1" id="KW-0175">Coiled coil</keyword>
<gene>
    <name evidence="6" type="ORF">RND81_10G115200</name>
</gene>